<dbReference type="EMBL" id="MKHE01000009">
    <property type="protein sequence ID" value="OWK11791.1"/>
    <property type="molecule type" value="Genomic_DNA"/>
</dbReference>
<proteinExistence type="predicted"/>
<reference evidence="2 3" key="1">
    <citation type="journal article" date="2018" name="Mol. Genet. Genomics">
        <title>The red deer Cervus elaphus genome CerEla1.0: sequencing, annotating, genes, and chromosomes.</title>
        <authorList>
            <person name="Bana N.A."/>
            <person name="Nyiri A."/>
            <person name="Nagy J."/>
            <person name="Frank K."/>
            <person name="Nagy T."/>
            <person name="Steger V."/>
            <person name="Schiller M."/>
            <person name="Lakatos P."/>
            <person name="Sugar L."/>
            <person name="Horn P."/>
            <person name="Barta E."/>
            <person name="Orosz L."/>
        </authorList>
    </citation>
    <scope>NUCLEOTIDE SEQUENCE [LARGE SCALE GENOMIC DNA]</scope>
    <source>
        <strain evidence="2">Hungarian</strain>
    </source>
</reference>
<name>A0A212D0K4_CEREH</name>
<feature type="compositionally biased region" description="Basic and acidic residues" evidence="1">
    <location>
        <begin position="1"/>
        <end position="14"/>
    </location>
</feature>
<feature type="region of interest" description="Disordered" evidence="1">
    <location>
        <begin position="1"/>
        <end position="98"/>
    </location>
</feature>
<dbReference type="InterPro" id="IPR012347">
    <property type="entry name" value="Ferritin-like"/>
</dbReference>
<dbReference type="InterPro" id="IPR009078">
    <property type="entry name" value="Ferritin-like_SF"/>
</dbReference>
<sequence length="126" mass="14125">MLGHFFHDMAEGKRQGGQRLLKMQDKQKRVETMQKNPGRSGSCRSHEKTLKHAILDLHGPTSARQAPTAATSWRAREAPQDGDHLSNLHRPTGPQARVGEYRFERLPLEYRLGACGAQGTLRSTPE</sequence>
<keyword evidence="3" id="KW-1185">Reference proteome</keyword>
<organism evidence="2 3">
    <name type="scientific">Cervus elaphus hippelaphus</name>
    <name type="common">European red deer</name>
    <dbReference type="NCBI Taxonomy" id="46360"/>
    <lineage>
        <taxon>Eukaryota</taxon>
        <taxon>Metazoa</taxon>
        <taxon>Chordata</taxon>
        <taxon>Craniata</taxon>
        <taxon>Vertebrata</taxon>
        <taxon>Euteleostomi</taxon>
        <taxon>Mammalia</taxon>
        <taxon>Eutheria</taxon>
        <taxon>Laurasiatheria</taxon>
        <taxon>Artiodactyla</taxon>
        <taxon>Ruminantia</taxon>
        <taxon>Pecora</taxon>
        <taxon>Cervidae</taxon>
        <taxon>Cervinae</taxon>
        <taxon>Cervus</taxon>
    </lineage>
</organism>
<feature type="compositionally biased region" description="Polar residues" evidence="1">
    <location>
        <begin position="33"/>
        <end position="43"/>
    </location>
</feature>
<evidence type="ECO:0000313" key="3">
    <source>
        <dbReference type="Proteomes" id="UP000242450"/>
    </source>
</evidence>
<gene>
    <name evidence="2" type="ORF">Celaphus_00003857</name>
</gene>
<dbReference type="SUPFAM" id="SSF47240">
    <property type="entry name" value="Ferritin-like"/>
    <property type="match status" value="1"/>
</dbReference>
<feature type="compositionally biased region" description="Basic and acidic residues" evidence="1">
    <location>
        <begin position="44"/>
        <end position="55"/>
    </location>
</feature>
<evidence type="ECO:0000313" key="2">
    <source>
        <dbReference type="EMBL" id="OWK11791.1"/>
    </source>
</evidence>
<accession>A0A212D0K4</accession>
<dbReference type="AlphaFoldDB" id="A0A212D0K4"/>
<evidence type="ECO:0000256" key="1">
    <source>
        <dbReference type="SAM" id="MobiDB-lite"/>
    </source>
</evidence>
<feature type="compositionally biased region" description="Basic and acidic residues" evidence="1">
    <location>
        <begin position="22"/>
        <end position="32"/>
    </location>
</feature>
<dbReference type="Gene3D" id="1.20.1260.10">
    <property type="match status" value="1"/>
</dbReference>
<feature type="non-terminal residue" evidence="2">
    <location>
        <position position="126"/>
    </location>
</feature>
<feature type="compositionally biased region" description="Polar residues" evidence="1">
    <location>
        <begin position="62"/>
        <end position="71"/>
    </location>
</feature>
<comment type="caution">
    <text evidence="2">The sequence shown here is derived from an EMBL/GenBank/DDBJ whole genome shotgun (WGS) entry which is preliminary data.</text>
</comment>
<feature type="compositionally biased region" description="Basic and acidic residues" evidence="1">
    <location>
        <begin position="74"/>
        <end position="86"/>
    </location>
</feature>
<dbReference type="Proteomes" id="UP000242450">
    <property type="component" value="Chromosome 9"/>
</dbReference>
<protein>
    <submittedName>
        <fullName evidence="2">Uncharacterized protein</fullName>
    </submittedName>
</protein>